<protein>
    <submittedName>
        <fullName evidence="2">LPS assembly lipoprotein LptE</fullName>
    </submittedName>
</protein>
<organism evidence="2 3">
    <name type="scientific">Acidimangrovimonas pyrenivorans</name>
    <dbReference type="NCBI Taxonomy" id="2030798"/>
    <lineage>
        <taxon>Bacteria</taxon>
        <taxon>Pseudomonadati</taxon>
        <taxon>Pseudomonadota</taxon>
        <taxon>Alphaproteobacteria</taxon>
        <taxon>Rhodobacterales</taxon>
        <taxon>Paracoccaceae</taxon>
        <taxon>Acidimangrovimonas</taxon>
    </lineage>
</organism>
<comment type="caution">
    <text evidence="2">The sequence shown here is derived from an EMBL/GenBank/DDBJ whole genome shotgun (WGS) entry which is preliminary data.</text>
</comment>
<accession>A0ABV7AET3</accession>
<dbReference type="PROSITE" id="PS51318">
    <property type="entry name" value="TAT"/>
    <property type="match status" value="1"/>
</dbReference>
<dbReference type="InterPro" id="IPR007485">
    <property type="entry name" value="LPS_assembly_LptE"/>
</dbReference>
<keyword evidence="3" id="KW-1185">Reference proteome</keyword>
<feature type="chain" id="PRO_5047263373" evidence="1">
    <location>
        <begin position="21"/>
        <end position="163"/>
    </location>
</feature>
<gene>
    <name evidence="2" type="primary">lptE</name>
    <name evidence="2" type="ORF">ACFOES_04920</name>
</gene>
<dbReference type="Gene3D" id="3.30.160.150">
    <property type="entry name" value="Lipoprotein like domain"/>
    <property type="match status" value="1"/>
</dbReference>
<evidence type="ECO:0000313" key="2">
    <source>
        <dbReference type="EMBL" id="MFC2967428.1"/>
    </source>
</evidence>
<evidence type="ECO:0000256" key="1">
    <source>
        <dbReference type="SAM" id="SignalP"/>
    </source>
</evidence>
<proteinExistence type="predicted"/>
<keyword evidence="1" id="KW-0732">Signal</keyword>
<keyword evidence="2" id="KW-0449">Lipoprotein</keyword>
<dbReference type="RefSeq" id="WP_377832063.1">
    <property type="nucleotide sequence ID" value="NZ_JBHRSK010000004.1"/>
</dbReference>
<sequence>MSSSDRRTFLTLLAALPAAACGFTPAYGPGGPAAGLQGQVRADDPSDKAGFDFVGRIEERLGPPQGAKYRLSYRIETSTKGIAITPENVTTRYNVDGSVAYALHDASGKVVTEGKVSSFTSYSATGSTVATLAVQADAETRLMRILADDIVTRLIGSAGAWNK</sequence>
<evidence type="ECO:0000313" key="3">
    <source>
        <dbReference type="Proteomes" id="UP001595443"/>
    </source>
</evidence>
<dbReference type="EMBL" id="JBHRSK010000004">
    <property type="protein sequence ID" value="MFC2967428.1"/>
    <property type="molecule type" value="Genomic_DNA"/>
</dbReference>
<dbReference type="InterPro" id="IPR006311">
    <property type="entry name" value="TAT_signal"/>
</dbReference>
<dbReference type="Pfam" id="PF04390">
    <property type="entry name" value="LptE"/>
    <property type="match status" value="1"/>
</dbReference>
<feature type="signal peptide" evidence="1">
    <location>
        <begin position="1"/>
        <end position="20"/>
    </location>
</feature>
<reference evidence="3" key="1">
    <citation type="journal article" date="2019" name="Int. J. Syst. Evol. Microbiol.">
        <title>The Global Catalogue of Microorganisms (GCM) 10K type strain sequencing project: providing services to taxonomists for standard genome sequencing and annotation.</title>
        <authorList>
            <consortium name="The Broad Institute Genomics Platform"/>
            <consortium name="The Broad Institute Genome Sequencing Center for Infectious Disease"/>
            <person name="Wu L."/>
            <person name="Ma J."/>
        </authorList>
    </citation>
    <scope>NUCLEOTIDE SEQUENCE [LARGE SCALE GENOMIC DNA]</scope>
    <source>
        <strain evidence="3">KCTC 62192</strain>
    </source>
</reference>
<name>A0ABV7AET3_9RHOB</name>
<dbReference type="Proteomes" id="UP001595443">
    <property type="component" value="Unassembled WGS sequence"/>
</dbReference>